<gene>
    <name evidence="1" type="ORF">GCM10022222_85750</name>
</gene>
<organism evidence="1 2">
    <name type="scientific">Amycolatopsis ultiminotia</name>
    <dbReference type="NCBI Taxonomy" id="543629"/>
    <lineage>
        <taxon>Bacteria</taxon>
        <taxon>Bacillati</taxon>
        <taxon>Actinomycetota</taxon>
        <taxon>Actinomycetes</taxon>
        <taxon>Pseudonocardiales</taxon>
        <taxon>Pseudonocardiaceae</taxon>
        <taxon>Amycolatopsis</taxon>
    </lineage>
</organism>
<dbReference type="Proteomes" id="UP001500689">
    <property type="component" value="Unassembled WGS sequence"/>
</dbReference>
<sequence length="123" mass="14483">MVRMEDKAWPVTVVPGDEHERRQTTGLLFQRMGWSQEKLIPSQRADIERQLDFWYDAEYCARALLTCLNQKPDKTLQDPREAGELLPDYLRSRMKEWYSKDEEGSSPLWWCSAALSFSGVVRR</sequence>
<proteinExistence type="predicted"/>
<accession>A0ABP6YRP2</accession>
<evidence type="ECO:0000313" key="1">
    <source>
        <dbReference type="EMBL" id="GAA3587989.1"/>
    </source>
</evidence>
<evidence type="ECO:0000313" key="2">
    <source>
        <dbReference type="Proteomes" id="UP001500689"/>
    </source>
</evidence>
<dbReference type="RefSeq" id="WP_344869429.1">
    <property type="nucleotide sequence ID" value="NZ_BAAAZN010000037.1"/>
</dbReference>
<reference evidence="2" key="1">
    <citation type="journal article" date="2019" name="Int. J. Syst. Evol. Microbiol.">
        <title>The Global Catalogue of Microorganisms (GCM) 10K type strain sequencing project: providing services to taxonomists for standard genome sequencing and annotation.</title>
        <authorList>
            <consortium name="The Broad Institute Genomics Platform"/>
            <consortium name="The Broad Institute Genome Sequencing Center for Infectious Disease"/>
            <person name="Wu L."/>
            <person name="Ma J."/>
        </authorList>
    </citation>
    <scope>NUCLEOTIDE SEQUENCE [LARGE SCALE GENOMIC DNA]</scope>
    <source>
        <strain evidence="2">JCM 16898</strain>
    </source>
</reference>
<dbReference type="EMBL" id="BAAAZN010000037">
    <property type="protein sequence ID" value="GAA3587989.1"/>
    <property type="molecule type" value="Genomic_DNA"/>
</dbReference>
<keyword evidence="2" id="KW-1185">Reference proteome</keyword>
<name>A0ABP6YRP2_9PSEU</name>
<protein>
    <submittedName>
        <fullName evidence="1">Uncharacterized protein</fullName>
    </submittedName>
</protein>
<comment type="caution">
    <text evidence="1">The sequence shown here is derived from an EMBL/GenBank/DDBJ whole genome shotgun (WGS) entry which is preliminary data.</text>
</comment>